<evidence type="ECO:0000256" key="1">
    <source>
        <dbReference type="SAM" id="Phobius"/>
    </source>
</evidence>
<dbReference type="InterPro" id="IPR012859">
    <property type="entry name" value="Pilin_N_archaeal"/>
</dbReference>
<accession>A0A9E7N7Q5</accession>
<dbReference type="InterPro" id="IPR013373">
    <property type="entry name" value="Flagellin/pilin_N_arc"/>
</dbReference>
<gene>
    <name evidence="3" type="ORF">NGM29_15970</name>
</gene>
<dbReference type="KEGG" id="sawl:NGM29_15970"/>
<organism evidence="3 4">
    <name type="scientific">Natronosalvus rutilus</name>
    <dbReference type="NCBI Taxonomy" id="2953753"/>
    <lineage>
        <taxon>Archaea</taxon>
        <taxon>Methanobacteriati</taxon>
        <taxon>Methanobacteriota</taxon>
        <taxon>Stenosarchaea group</taxon>
        <taxon>Halobacteria</taxon>
        <taxon>Halobacteriales</taxon>
        <taxon>Natrialbaceae</taxon>
        <taxon>Natronosalvus</taxon>
    </lineage>
</organism>
<proteinExistence type="predicted"/>
<dbReference type="AlphaFoldDB" id="A0A9E7N7Q5"/>
<dbReference type="Pfam" id="PF07790">
    <property type="entry name" value="Pilin_N"/>
    <property type="match status" value="1"/>
</dbReference>
<evidence type="ECO:0000313" key="4">
    <source>
        <dbReference type="Proteomes" id="UP001056855"/>
    </source>
</evidence>
<keyword evidence="1" id="KW-0812">Transmembrane</keyword>
<reference evidence="3" key="1">
    <citation type="submission" date="2022-06" db="EMBL/GenBank/DDBJ databases">
        <title>Diverse halophilic archaea isolated from saline environments.</title>
        <authorList>
            <person name="Cui H.-L."/>
        </authorList>
    </citation>
    <scope>NUCLEOTIDE SEQUENCE</scope>
    <source>
        <strain evidence="3">WLHS1</strain>
    </source>
</reference>
<keyword evidence="1" id="KW-1133">Transmembrane helix</keyword>
<dbReference type="NCBIfam" id="TIGR02537">
    <property type="entry name" value="arch_flag_Nterm"/>
    <property type="match status" value="1"/>
</dbReference>
<feature type="transmembrane region" description="Helical" evidence="1">
    <location>
        <begin position="20"/>
        <end position="41"/>
    </location>
</feature>
<keyword evidence="4" id="KW-1185">Reference proteome</keyword>
<dbReference type="Proteomes" id="UP001056855">
    <property type="component" value="Chromosome"/>
</dbReference>
<dbReference type="EMBL" id="CP100355">
    <property type="protein sequence ID" value="UTF53249.1"/>
    <property type="molecule type" value="Genomic_DNA"/>
</dbReference>
<protein>
    <submittedName>
        <fullName evidence="3">Type IV pilin N-terminal domain-containing protein</fullName>
    </submittedName>
</protein>
<sequence length="132" mass="13592">MESEIPTEDESSNRAVSPVIGVILMVAITVVLAAVIAAFVLDLGQGQSSNVNAGVSIENGSDGNVTFQLNGKGNAEKVVIRNSAGNEATPNDSSTDAVLENTGEQIKFDNSQSYSAVAVSGDDETQVGSYEP</sequence>
<keyword evidence="1" id="KW-0472">Membrane</keyword>
<dbReference type="GeneID" id="73291574"/>
<evidence type="ECO:0000259" key="2">
    <source>
        <dbReference type="Pfam" id="PF07790"/>
    </source>
</evidence>
<dbReference type="RefSeq" id="WP_254157541.1">
    <property type="nucleotide sequence ID" value="NZ_CP100355.1"/>
</dbReference>
<feature type="domain" description="Archaeal Type IV pilin N-terminal" evidence="2">
    <location>
        <begin position="14"/>
        <end position="90"/>
    </location>
</feature>
<name>A0A9E7N7Q5_9EURY</name>
<evidence type="ECO:0000313" key="3">
    <source>
        <dbReference type="EMBL" id="UTF53249.1"/>
    </source>
</evidence>